<dbReference type="PANTHER" id="PTHR13847:SF287">
    <property type="entry name" value="FAD-DEPENDENT OXIDOREDUCTASE DOMAIN-CONTAINING PROTEIN 1"/>
    <property type="match status" value="1"/>
</dbReference>
<sequence>MRSADVIIIGAGIVGSSIAYHLTEAGCTNVLVLERETSQGKGSTGKSMGGVRAQFATPVNIRMSMYSIPFFAAFDEVMGHPAGYRPQGYLFVATKPAHMDYLRENYRAQVEAGLKDVHLLDPAGVSRLAPELRSDDIIGGSFCATDGFVDPHSVMTGFMLKAMERGVELLRDTEVTGIRTDAAGVCGVETSAGFLSSRTVVNATGAWAGSVARLAGVDLPVEPLRRMLVPTEPFDKVSHESPMVVDMNTGFHYRPEGRGLLLAWNDPEETPGFKLNFDRAFIEKVLTRGVDRLPCLEEAEVNPKRAWAGLYEMTPDHHPVIGPVKSLPGFFLANGFSGHGVMHSPATGRILADLIVHGRCDLVDTDLLGFDRFAAGRLLHETAVL</sequence>
<dbReference type="Gene3D" id="3.50.50.60">
    <property type="entry name" value="FAD/NAD(P)-binding domain"/>
    <property type="match status" value="1"/>
</dbReference>
<feature type="domain" description="FAD dependent oxidoreductase" evidence="2">
    <location>
        <begin position="5"/>
        <end position="354"/>
    </location>
</feature>
<dbReference type="OrthoDB" id="9794226at2"/>
<dbReference type="InterPro" id="IPR006076">
    <property type="entry name" value="FAD-dep_OxRdtase"/>
</dbReference>
<dbReference type="STRING" id="234267.Acid_1867"/>
<name>Q027F6_SOLUE</name>
<dbReference type="Pfam" id="PF01266">
    <property type="entry name" value="DAO"/>
    <property type="match status" value="1"/>
</dbReference>
<dbReference type="HOGENOM" id="CLU_007884_4_1_0"/>
<dbReference type="PANTHER" id="PTHR13847">
    <property type="entry name" value="SARCOSINE DEHYDROGENASE-RELATED"/>
    <property type="match status" value="1"/>
</dbReference>
<proteinExistence type="predicted"/>
<dbReference type="Gene3D" id="3.30.9.10">
    <property type="entry name" value="D-Amino Acid Oxidase, subunit A, domain 2"/>
    <property type="match status" value="1"/>
</dbReference>
<organism evidence="3">
    <name type="scientific">Solibacter usitatus (strain Ellin6076)</name>
    <dbReference type="NCBI Taxonomy" id="234267"/>
    <lineage>
        <taxon>Bacteria</taxon>
        <taxon>Pseudomonadati</taxon>
        <taxon>Acidobacteriota</taxon>
        <taxon>Terriglobia</taxon>
        <taxon>Bryobacterales</taxon>
        <taxon>Solibacteraceae</taxon>
        <taxon>Candidatus Solibacter</taxon>
    </lineage>
</organism>
<dbReference type="InterPro" id="IPR036188">
    <property type="entry name" value="FAD/NAD-bd_sf"/>
</dbReference>
<keyword evidence="1" id="KW-0560">Oxidoreductase</keyword>
<dbReference type="EMBL" id="CP000473">
    <property type="protein sequence ID" value="ABJ82857.1"/>
    <property type="molecule type" value="Genomic_DNA"/>
</dbReference>
<evidence type="ECO:0000259" key="2">
    <source>
        <dbReference type="Pfam" id="PF01266"/>
    </source>
</evidence>
<dbReference type="SUPFAM" id="SSF51905">
    <property type="entry name" value="FAD/NAD(P)-binding domain"/>
    <property type="match status" value="1"/>
</dbReference>
<dbReference type="KEGG" id="sus:Acid_1867"/>
<gene>
    <name evidence="3" type="ordered locus">Acid_1867</name>
</gene>
<reference evidence="3" key="1">
    <citation type="submission" date="2006-10" db="EMBL/GenBank/DDBJ databases">
        <title>Complete sequence of Solibacter usitatus Ellin6076.</title>
        <authorList>
            <consortium name="US DOE Joint Genome Institute"/>
            <person name="Copeland A."/>
            <person name="Lucas S."/>
            <person name="Lapidus A."/>
            <person name="Barry K."/>
            <person name="Detter J.C."/>
            <person name="Glavina del Rio T."/>
            <person name="Hammon N."/>
            <person name="Israni S."/>
            <person name="Dalin E."/>
            <person name="Tice H."/>
            <person name="Pitluck S."/>
            <person name="Thompson L.S."/>
            <person name="Brettin T."/>
            <person name="Bruce D."/>
            <person name="Han C."/>
            <person name="Tapia R."/>
            <person name="Gilna P."/>
            <person name="Schmutz J."/>
            <person name="Larimer F."/>
            <person name="Land M."/>
            <person name="Hauser L."/>
            <person name="Kyrpides N."/>
            <person name="Mikhailova N."/>
            <person name="Janssen P.H."/>
            <person name="Kuske C.R."/>
            <person name="Richardson P."/>
        </authorList>
    </citation>
    <scope>NUCLEOTIDE SEQUENCE</scope>
    <source>
        <strain evidence="3">Ellin6076</strain>
    </source>
</reference>
<dbReference type="eggNOG" id="COG0665">
    <property type="taxonomic scope" value="Bacteria"/>
</dbReference>
<dbReference type="GO" id="GO:0005737">
    <property type="term" value="C:cytoplasm"/>
    <property type="evidence" value="ECO:0007669"/>
    <property type="project" value="TreeGrafter"/>
</dbReference>
<dbReference type="AlphaFoldDB" id="Q027F6"/>
<dbReference type="InParanoid" id="Q027F6"/>
<accession>Q027F6</accession>
<protein>
    <submittedName>
        <fullName evidence="3">FAD dependent oxidoreductase</fullName>
    </submittedName>
</protein>
<dbReference type="FunCoup" id="Q027F6">
    <property type="interactions" value="291"/>
</dbReference>
<evidence type="ECO:0000256" key="1">
    <source>
        <dbReference type="ARBA" id="ARBA00023002"/>
    </source>
</evidence>
<dbReference type="GO" id="GO:0016491">
    <property type="term" value="F:oxidoreductase activity"/>
    <property type="evidence" value="ECO:0007669"/>
    <property type="project" value="UniProtKB-KW"/>
</dbReference>
<evidence type="ECO:0000313" key="3">
    <source>
        <dbReference type="EMBL" id="ABJ82857.1"/>
    </source>
</evidence>